<dbReference type="VEuPathDB" id="FungiDB:MGL_0972"/>
<dbReference type="EMBL" id="AAYY01000003">
    <property type="protein sequence ID" value="EDP44490.1"/>
    <property type="molecule type" value="Genomic_DNA"/>
</dbReference>
<sequence>MPLEDVPRYRPRRLREQDQAGSSNARTPAGAVVSSSRLSSVQMKEEEDLKRVPRSDPYQPHEHLETKKTPGVTTPPGGAARNRTSSQTPGDPGARRSWSAKDNRKDRADVKTATTEPVRREELGVAPAAQRRPQAEQANKQPRHSTNADDLEKQFSSLSMQEKDIHTSER</sequence>
<dbReference type="RefSeq" id="XP_001731704.1">
    <property type="nucleotide sequence ID" value="XM_001731652.1"/>
</dbReference>
<name>A8PVW6_MALGO</name>
<feature type="compositionally biased region" description="Low complexity" evidence="1">
    <location>
        <begin position="69"/>
        <end position="78"/>
    </location>
</feature>
<gene>
    <name evidence="2" type="ORF">MGL_0972</name>
</gene>
<feature type="compositionally biased region" description="Basic and acidic residues" evidence="1">
    <location>
        <begin position="43"/>
        <end position="68"/>
    </location>
</feature>
<accession>A8PVW6</accession>
<keyword evidence="3" id="KW-1185">Reference proteome</keyword>
<reference evidence="2 3" key="1">
    <citation type="journal article" date="2007" name="Proc. Natl. Acad. Sci. U.S.A.">
        <title>Dandruff-associated Malassezia genomes reveal convergent and divergent virulence traits shared with plant and human fungal pathogens.</title>
        <authorList>
            <person name="Xu J."/>
            <person name="Saunders C.W."/>
            <person name="Hu P."/>
            <person name="Grant R.A."/>
            <person name="Boekhout T."/>
            <person name="Kuramae E.E."/>
            <person name="Kronstad J.W."/>
            <person name="Deangelis Y.M."/>
            <person name="Reeder N.L."/>
            <person name="Johnstone K.R."/>
            <person name="Leland M."/>
            <person name="Fieno A.M."/>
            <person name="Begley W.M."/>
            <person name="Sun Y."/>
            <person name="Lacey M.P."/>
            <person name="Chaudhary T."/>
            <person name="Keough T."/>
            <person name="Chu L."/>
            <person name="Sears R."/>
            <person name="Yuan B."/>
            <person name="Dawson T.L.Jr."/>
        </authorList>
    </citation>
    <scope>NUCLEOTIDE SEQUENCE [LARGE SCALE GENOMIC DNA]</scope>
    <source>
        <strain evidence="3">ATCC MYA-4612 / CBS 7966</strain>
    </source>
</reference>
<dbReference type="AlphaFoldDB" id="A8PVW6"/>
<comment type="caution">
    <text evidence="2">The sequence shown here is derived from an EMBL/GenBank/DDBJ whole genome shotgun (WGS) entry which is preliminary data.</text>
</comment>
<dbReference type="Proteomes" id="UP000008837">
    <property type="component" value="Unassembled WGS sequence"/>
</dbReference>
<dbReference type="GeneID" id="5856009"/>
<feature type="compositionally biased region" description="Polar residues" evidence="1">
    <location>
        <begin position="33"/>
        <end position="42"/>
    </location>
</feature>
<protein>
    <submittedName>
        <fullName evidence="2">Uncharacterized protein</fullName>
    </submittedName>
</protein>
<feature type="compositionally biased region" description="Basic and acidic residues" evidence="1">
    <location>
        <begin position="99"/>
        <end position="110"/>
    </location>
</feature>
<feature type="region of interest" description="Disordered" evidence="1">
    <location>
        <begin position="1"/>
        <end position="170"/>
    </location>
</feature>
<organism evidence="2 3">
    <name type="scientific">Malassezia globosa (strain ATCC MYA-4612 / CBS 7966)</name>
    <name type="common">Dandruff-associated fungus</name>
    <dbReference type="NCBI Taxonomy" id="425265"/>
    <lineage>
        <taxon>Eukaryota</taxon>
        <taxon>Fungi</taxon>
        <taxon>Dikarya</taxon>
        <taxon>Basidiomycota</taxon>
        <taxon>Ustilaginomycotina</taxon>
        <taxon>Malasseziomycetes</taxon>
        <taxon>Malasseziales</taxon>
        <taxon>Malasseziaceae</taxon>
        <taxon>Malassezia</taxon>
    </lineage>
</organism>
<feature type="compositionally biased region" description="Low complexity" evidence="1">
    <location>
        <begin position="126"/>
        <end position="138"/>
    </location>
</feature>
<proteinExistence type="predicted"/>
<evidence type="ECO:0000256" key="1">
    <source>
        <dbReference type="SAM" id="MobiDB-lite"/>
    </source>
</evidence>
<evidence type="ECO:0000313" key="3">
    <source>
        <dbReference type="Proteomes" id="UP000008837"/>
    </source>
</evidence>
<feature type="compositionally biased region" description="Basic and acidic residues" evidence="1">
    <location>
        <begin position="1"/>
        <end position="18"/>
    </location>
</feature>
<feature type="compositionally biased region" description="Basic and acidic residues" evidence="1">
    <location>
        <begin position="161"/>
        <end position="170"/>
    </location>
</feature>
<evidence type="ECO:0000313" key="2">
    <source>
        <dbReference type="EMBL" id="EDP44490.1"/>
    </source>
</evidence>
<dbReference type="InParanoid" id="A8PVW6"/>
<dbReference type="KEGG" id="mgl:MGL_0972"/>